<keyword evidence="1" id="KW-1133">Transmembrane helix</keyword>
<dbReference type="Proteomes" id="UP001596170">
    <property type="component" value="Unassembled WGS sequence"/>
</dbReference>
<evidence type="ECO:0000256" key="1">
    <source>
        <dbReference type="SAM" id="Phobius"/>
    </source>
</evidence>
<name>A0ABW1L5L6_9BACL</name>
<keyword evidence="1" id="KW-0812">Transmembrane</keyword>
<dbReference type="EMBL" id="JBHSRI010000007">
    <property type="protein sequence ID" value="MFC6039250.1"/>
    <property type="molecule type" value="Genomic_DNA"/>
</dbReference>
<feature type="transmembrane region" description="Helical" evidence="1">
    <location>
        <begin position="9"/>
        <end position="26"/>
    </location>
</feature>
<dbReference type="RefSeq" id="WP_377733329.1">
    <property type="nucleotide sequence ID" value="NZ_JBHSRI010000007.1"/>
</dbReference>
<keyword evidence="3" id="KW-1185">Reference proteome</keyword>
<protein>
    <submittedName>
        <fullName evidence="2">DUF58 domain-containing protein</fullName>
    </submittedName>
</protein>
<evidence type="ECO:0000313" key="3">
    <source>
        <dbReference type="Proteomes" id="UP001596170"/>
    </source>
</evidence>
<dbReference type="PANTHER" id="PTHR34351:SF2">
    <property type="entry name" value="DUF58 DOMAIN-CONTAINING PROTEIN"/>
    <property type="match status" value="1"/>
</dbReference>
<proteinExistence type="predicted"/>
<accession>A0ABW1L5L6</accession>
<gene>
    <name evidence="2" type="ORF">ACFPYN_07330</name>
</gene>
<sequence length="367" mass="42497">MIVAKEKTIFSSPITLSLLSVLFLVFNFLESYIIVVLLAFFFSLVLLSYVYLKTVQSKVSWKFKKYSLSSSVDDLEECFIEISNDSHLPLFNLEIRIESENDKNIVFLNSENVESSMEKIIVDVLPNSKKVVKVLIKGKSRGHHNWSNFEIFLKDPFHLQAFRLVYSRNSLPTFIVLPRILKINEIKLKSIIYGNRMTNHSFYMDETKIMGTKNYENESFRHIHWLATAKESKIVAKKYEKVNGNEYSIFLNIVGSLSFQLRHDMEELIEYAVSAYNVLSKEGCKVELLVNYTTLKDGVLKVDSHSSRSQLKKMIETVTLIETKGVFLSSKSFYNYVFRLKDRNSLALIIGSPPDPTLFKDWVQIKQ</sequence>
<organism evidence="2 3">
    <name type="scientific">Paenisporosarcina macmurdoensis</name>
    <dbReference type="NCBI Taxonomy" id="212659"/>
    <lineage>
        <taxon>Bacteria</taxon>
        <taxon>Bacillati</taxon>
        <taxon>Bacillota</taxon>
        <taxon>Bacilli</taxon>
        <taxon>Bacillales</taxon>
        <taxon>Caryophanaceae</taxon>
        <taxon>Paenisporosarcina</taxon>
    </lineage>
</organism>
<evidence type="ECO:0000313" key="2">
    <source>
        <dbReference type="EMBL" id="MFC6039250.1"/>
    </source>
</evidence>
<comment type="caution">
    <text evidence="2">The sequence shown here is derived from an EMBL/GenBank/DDBJ whole genome shotgun (WGS) entry which is preliminary data.</text>
</comment>
<feature type="transmembrane region" description="Helical" evidence="1">
    <location>
        <begin position="32"/>
        <end position="52"/>
    </location>
</feature>
<reference evidence="3" key="1">
    <citation type="journal article" date="2019" name="Int. J. Syst. Evol. Microbiol.">
        <title>The Global Catalogue of Microorganisms (GCM) 10K type strain sequencing project: providing services to taxonomists for standard genome sequencing and annotation.</title>
        <authorList>
            <consortium name="The Broad Institute Genomics Platform"/>
            <consortium name="The Broad Institute Genome Sequencing Center for Infectious Disease"/>
            <person name="Wu L."/>
            <person name="Ma J."/>
        </authorList>
    </citation>
    <scope>NUCLEOTIDE SEQUENCE [LARGE SCALE GENOMIC DNA]</scope>
    <source>
        <strain evidence="3">CCUG 54527</strain>
    </source>
</reference>
<dbReference type="PANTHER" id="PTHR34351">
    <property type="entry name" value="SLR1927 PROTEIN-RELATED"/>
    <property type="match status" value="1"/>
</dbReference>
<keyword evidence="1" id="KW-0472">Membrane</keyword>